<dbReference type="AlphaFoldDB" id="A0A7G8BJZ2"/>
<keyword evidence="2 5" id="KW-0812">Transmembrane</keyword>
<evidence type="ECO:0000313" key="8">
    <source>
        <dbReference type="Proteomes" id="UP000515312"/>
    </source>
</evidence>
<organism evidence="7 8">
    <name type="scientific">Alloacidobacterium dinghuense</name>
    <dbReference type="NCBI Taxonomy" id="2763107"/>
    <lineage>
        <taxon>Bacteria</taxon>
        <taxon>Pseudomonadati</taxon>
        <taxon>Acidobacteriota</taxon>
        <taxon>Terriglobia</taxon>
        <taxon>Terriglobales</taxon>
        <taxon>Acidobacteriaceae</taxon>
        <taxon>Alloacidobacterium</taxon>
    </lineage>
</organism>
<dbReference type="Proteomes" id="UP000515312">
    <property type="component" value="Chromosome"/>
</dbReference>
<dbReference type="PROSITE" id="PS00217">
    <property type="entry name" value="SUGAR_TRANSPORT_2"/>
    <property type="match status" value="1"/>
</dbReference>
<feature type="transmembrane region" description="Helical" evidence="5">
    <location>
        <begin position="328"/>
        <end position="350"/>
    </location>
</feature>
<keyword evidence="8" id="KW-1185">Reference proteome</keyword>
<sequence>MSTISSTSASSSNHPLAWLQQASTMQRRVLLAASLGWMLDSMDVMLYALVVPSVKADLHLTSAGAGLIMSATLICAAIGGMLFGVFADRFGRTRALIASILVYCICTGLCGLVQTAVQLTVCRMLLGFGMGGEWAAGAALVAESWPDEHRAKALALMQSSWAIGYALGATIVALILPHFGWRAVFFAGLLPAAFAIWIRHKVSEPERWTNSLKTAGWMRSPAQIFRGRNGRLIAIATLVNAATLFAWWGLFFWVPSYLSLPIAQGGRGLSIVQTSTWTILMQVGTFLGYVSYGFLADRLGRKWVYIGYLFIAAIVVRLYAHATTPLELLWLGPMVGFWGTGYFSGFAVIASELFPTAIRATAMGFAYNTGRIVSAAAPLLVGKASDRNGMASALGITSISFLGAALLAILIPETRGKPLE</sequence>
<feature type="transmembrane region" description="Helical" evidence="5">
    <location>
        <begin position="232"/>
        <end position="254"/>
    </location>
</feature>
<feature type="transmembrane region" description="Helical" evidence="5">
    <location>
        <begin position="62"/>
        <end position="83"/>
    </location>
</feature>
<dbReference type="InterPro" id="IPR005829">
    <property type="entry name" value="Sugar_transporter_CS"/>
</dbReference>
<dbReference type="InterPro" id="IPR011701">
    <property type="entry name" value="MFS"/>
</dbReference>
<evidence type="ECO:0000259" key="6">
    <source>
        <dbReference type="PROSITE" id="PS50850"/>
    </source>
</evidence>
<dbReference type="InterPro" id="IPR020846">
    <property type="entry name" value="MFS_dom"/>
</dbReference>
<evidence type="ECO:0000256" key="4">
    <source>
        <dbReference type="ARBA" id="ARBA00023136"/>
    </source>
</evidence>
<protein>
    <submittedName>
        <fullName evidence="7">MFS transporter</fullName>
    </submittedName>
</protein>
<feature type="transmembrane region" description="Helical" evidence="5">
    <location>
        <begin position="95"/>
        <end position="117"/>
    </location>
</feature>
<feature type="transmembrane region" description="Helical" evidence="5">
    <location>
        <begin position="303"/>
        <end position="322"/>
    </location>
</feature>
<feature type="domain" description="Major facilitator superfamily (MFS) profile" evidence="6">
    <location>
        <begin position="29"/>
        <end position="415"/>
    </location>
</feature>
<proteinExistence type="predicted"/>
<name>A0A7G8BJZ2_9BACT</name>
<evidence type="ECO:0000256" key="5">
    <source>
        <dbReference type="SAM" id="Phobius"/>
    </source>
</evidence>
<feature type="transmembrane region" description="Helical" evidence="5">
    <location>
        <begin position="29"/>
        <end position="50"/>
    </location>
</feature>
<dbReference type="PANTHER" id="PTHR23508">
    <property type="entry name" value="CARBOXYLIC ACID TRANSPORTER PROTEIN HOMOLOG"/>
    <property type="match status" value="1"/>
</dbReference>
<feature type="transmembrane region" description="Helical" evidence="5">
    <location>
        <begin position="274"/>
        <end position="296"/>
    </location>
</feature>
<dbReference type="Gene3D" id="1.20.1250.20">
    <property type="entry name" value="MFS general substrate transporter like domains"/>
    <property type="match status" value="2"/>
</dbReference>
<feature type="transmembrane region" description="Helical" evidence="5">
    <location>
        <begin position="393"/>
        <end position="411"/>
    </location>
</feature>
<dbReference type="PROSITE" id="PS50850">
    <property type="entry name" value="MFS"/>
    <property type="match status" value="1"/>
</dbReference>
<dbReference type="KEGG" id="adin:H7849_02350"/>
<keyword evidence="4 5" id="KW-0472">Membrane</keyword>
<keyword evidence="3 5" id="KW-1133">Transmembrane helix</keyword>
<feature type="transmembrane region" description="Helical" evidence="5">
    <location>
        <begin position="154"/>
        <end position="175"/>
    </location>
</feature>
<reference evidence="7 8" key="1">
    <citation type="submission" date="2020-08" db="EMBL/GenBank/DDBJ databases">
        <title>Edaphobacter telluris sp. nov. and Acidobacterium dinghuensis sp. nov., two acidobacteria isolated from forest soil.</title>
        <authorList>
            <person name="Fu J."/>
            <person name="Qiu L."/>
        </authorList>
    </citation>
    <scope>NUCLEOTIDE SEQUENCE [LARGE SCALE GENOMIC DNA]</scope>
    <source>
        <strain evidence="7">4Y35</strain>
    </source>
</reference>
<evidence type="ECO:0000256" key="1">
    <source>
        <dbReference type="ARBA" id="ARBA00004141"/>
    </source>
</evidence>
<dbReference type="Pfam" id="PF07690">
    <property type="entry name" value="MFS_1"/>
    <property type="match status" value="2"/>
</dbReference>
<feature type="transmembrane region" description="Helical" evidence="5">
    <location>
        <begin position="123"/>
        <end position="142"/>
    </location>
</feature>
<dbReference type="GO" id="GO:0005886">
    <property type="term" value="C:plasma membrane"/>
    <property type="evidence" value="ECO:0007669"/>
    <property type="project" value="TreeGrafter"/>
</dbReference>
<dbReference type="EMBL" id="CP060394">
    <property type="protein sequence ID" value="QNI32862.1"/>
    <property type="molecule type" value="Genomic_DNA"/>
</dbReference>
<comment type="subcellular location">
    <subcellularLocation>
        <location evidence="1">Membrane</location>
        <topology evidence="1">Multi-pass membrane protein</topology>
    </subcellularLocation>
</comment>
<dbReference type="SUPFAM" id="SSF103473">
    <property type="entry name" value="MFS general substrate transporter"/>
    <property type="match status" value="1"/>
</dbReference>
<gene>
    <name evidence="7" type="ORF">H7849_02350</name>
</gene>
<feature type="transmembrane region" description="Helical" evidence="5">
    <location>
        <begin position="181"/>
        <end position="198"/>
    </location>
</feature>
<dbReference type="RefSeq" id="WP_186743852.1">
    <property type="nucleotide sequence ID" value="NZ_CP060394.1"/>
</dbReference>
<dbReference type="GO" id="GO:0046943">
    <property type="term" value="F:carboxylic acid transmembrane transporter activity"/>
    <property type="evidence" value="ECO:0007669"/>
    <property type="project" value="TreeGrafter"/>
</dbReference>
<accession>A0A7G8BJZ2</accession>
<evidence type="ECO:0000313" key="7">
    <source>
        <dbReference type="EMBL" id="QNI32862.1"/>
    </source>
</evidence>
<evidence type="ECO:0000256" key="2">
    <source>
        <dbReference type="ARBA" id="ARBA00022692"/>
    </source>
</evidence>
<dbReference type="InterPro" id="IPR036259">
    <property type="entry name" value="MFS_trans_sf"/>
</dbReference>
<dbReference type="PANTHER" id="PTHR23508:SF10">
    <property type="entry name" value="CARBOXYLIC ACID TRANSPORTER PROTEIN HOMOLOG"/>
    <property type="match status" value="1"/>
</dbReference>
<evidence type="ECO:0000256" key="3">
    <source>
        <dbReference type="ARBA" id="ARBA00022989"/>
    </source>
</evidence>